<evidence type="ECO:0000259" key="1">
    <source>
        <dbReference type="SMART" id="SM00409"/>
    </source>
</evidence>
<dbReference type="Proteomes" id="UP001529510">
    <property type="component" value="Unassembled WGS sequence"/>
</dbReference>
<dbReference type="AlphaFoldDB" id="A0ABD0MSV0"/>
<sequence length="111" mass="12560">VAVPAVKIVSVLVGDLVSLQTGLTEIQRDDVIQWRFEHQNSPIAEINRQTRRASKYDDADKRFRHRLKLDYLTGSLTIGNVGTSHSGLYEVDISTSSSRHTIHRTFNVTVR</sequence>
<evidence type="ECO:0000313" key="2">
    <source>
        <dbReference type="EMBL" id="KAL0153104.1"/>
    </source>
</evidence>
<dbReference type="PANTHER" id="PTHR21063">
    <property type="entry name" value="LFA-3"/>
    <property type="match status" value="1"/>
</dbReference>
<accession>A0ABD0MSV0</accession>
<name>A0ABD0MSV0_CIRMR</name>
<dbReference type="InterPro" id="IPR013783">
    <property type="entry name" value="Ig-like_fold"/>
</dbReference>
<protein>
    <recommendedName>
        <fullName evidence="1">Immunoglobulin domain-containing protein</fullName>
    </recommendedName>
</protein>
<keyword evidence="3" id="KW-1185">Reference proteome</keyword>
<feature type="non-terminal residue" evidence="2">
    <location>
        <position position="111"/>
    </location>
</feature>
<comment type="caution">
    <text evidence="2">The sequence shown here is derived from an EMBL/GenBank/DDBJ whole genome shotgun (WGS) entry which is preliminary data.</text>
</comment>
<evidence type="ECO:0000313" key="3">
    <source>
        <dbReference type="Proteomes" id="UP001529510"/>
    </source>
</evidence>
<dbReference type="InterPro" id="IPR003599">
    <property type="entry name" value="Ig_sub"/>
</dbReference>
<proteinExistence type="predicted"/>
<organism evidence="2 3">
    <name type="scientific">Cirrhinus mrigala</name>
    <name type="common">Mrigala</name>
    <dbReference type="NCBI Taxonomy" id="683832"/>
    <lineage>
        <taxon>Eukaryota</taxon>
        <taxon>Metazoa</taxon>
        <taxon>Chordata</taxon>
        <taxon>Craniata</taxon>
        <taxon>Vertebrata</taxon>
        <taxon>Euteleostomi</taxon>
        <taxon>Actinopterygii</taxon>
        <taxon>Neopterygii</taxon>
        <taxon>Teleostei</taxon>
        <taxon>Ostariophysi</taxon>
        <taxon>Cypriniformes</taxon>
        <taxon>Cyprinidae</taxon>
        <taxon>Labeoninae</taxon>
        <taxon>Labeonini</taxon>
        <taxon>Cirrhinus</taxon>
    </lineage>
</organism>
<dbReference type="SMART" id="SM00409">
    <property type="entry name" value="IG"/>
    <property type="match status" value="1"/>
</dbReference>
<gene>
    <name evidence="2" type="ORF">M9458_051598</name>
</gene>
<feature type="domain" description="Immunoglobulin" evidence="1">
    <location>
        <begin position="6"/>
        <end position="111"/>
    </location>
</feature>
<dbReference type="EMBL" id="JAMKFB020000144">
    <property type="protein sequence ID" value="KAL0153104.1"/>
    <property type="molecule type" value="Genomic_DNA"/>
</dbReference>
<dbReference type="Gene3D" id="2.60.40.10">
    <property type="entry name" value="Immunoglobulins"/>
    <property type="match status" value="1"/>
</dbReference>
<dbReference type="Pfam" id="PF07686">
    <property type="entry name" value="V-set"/>
    <property type="match status" value="1"/>
</dbReference>
<reference evidence="2 3" key="1">
    <citation type="submission" date="2024-05" db="EMBL/GenBank/DDBJ databases">
        <title>Genome sequencing and assembly of Indian major carp, Cirrhinus mrigala (Hamilton, 1822).</title>
        <authorList>
            <person name="Mohindra V."/>
            <person name="Chowdhury L.M."/>
            <person name="Lal K."/>
            <person name="Jena J.K."/>
        </authorList>
    </citation>
    <scope>NUCLEOTIDE SEQUENCE [LARGE SCALE GENOMIC DNA]</scope>
    <source>
        <strain evidence="2">CM1030</strain>
        <tissue evidence="2">Blood</tissue>
    </source>
</reference>
<dbReference type="SUPFAM" id="SSF48726">
    <property type="entry name" value="Immunoglobulin"/>
    <property type="match status" value="1"/>
</dbReference>
<dbReference type="InterPro" id="IPR013106">
    <property type="entry name" value="Ig_V-set"/>
</dbReference>
<dbReference type="PANTHER" id="PTHR21063:SF4">
    <property type="entry name" value="CD48 ANTIGEN-RELATED"/>
    <property type="match status" value="1"/>
</dbReference>
<feature type="non-terminal residue" evidence="2">
    <location>
        <position position="1"/>
    </location>
</feature>
<dbReference type="InterPro" id="IPR036179">
    <property type="entry name" value="Ig-like_dom_sf"/>
</dbReference>